<dbReference type="InterPro" id="IPR052710">
    <property type="entry name" value="CAAX_protease"/>
</dbReference>
<dbReference type="InterPro" id="IPR003675">
    <property type="entry name" value="Rce1/LyrA-like_dom"/>
</dbReference>
<dbReference type="RefSeq" id="WP_247992990.1">
    <property type="nucleotide sequence ID" value="NZ_CP096019.1"/>
</dbReference>
<keyword evidence="4" id="KW-1185">Reference proteome</keyword>
<evidence type="ECO:0000259" key="2">
    <source>
        <dbReference type="Pfam" id="PF02517"/>
    </source>
</evidence>
<evidence type="ECO:0000256" key="1">
    <source>
        <dbReference type="SAM" id="Phobius"/>
    </source>
</evidence>
<feature type="transmembrane region" description="Helical" evidence="1">
    <location>
        <begin position="54"/>
        <end position="78"/>
    </location>
</feature>
<accession>A0A8T9ZZU4</accession>
<dbReference type="GeneID" id="71928408"/>
<feature type="transmembrane region" description="Helical" evidence="1">
    <location>
        <begin position="90"/>
        <end position="117"/>
    </location>
</feature>
<dbReference type="Pfam" id="PF02517">
    <property type="entry name" value="Rce1-like"/>
    <property type="match status" value="1"/>
</dbReference>
<gene>
    <name evidence="3" type="ORF">MW046_10135</name>
</gene>
<evidence type="ECO:0000313" key="4">
    <source>
        <dbReference type="Proteomes" id="UP000831768"/>
    </source>
</evidence>
<protein>
    <submittedName>
        <fullName evidence="3">CPBP family intramembrane metalloprotease</fullName>
    </submittedName>
</protein>
<keyword evidence="3" id="KW-0482">Metalloprotease</keyword>
<evidence type="ECO:0000313" key="3">
    <source>
        <dbReference type="EMBL" id="UPM42315.1"/>
    </source>
</evidence>
<dbReference type="KEGG" id="haad:MW046_10135"/>
<dbReference type="EMBL" id="CP096019">
    <property type="protein sequence ID" value="UPM42315.1"/>
    <property type="molecule type" value="Genomic_DNA"/>
</dbReference>
<organism evidence="3 4">
    <name type="scientific">Halocatena salina</name>
    <dbReference type="NCBI Taxonomy" id="2934340"/>
    <lineage>
        <taxon>Archaea</taxon>
        <taxon>Methanobacteriati</taxon>
        <taxon>Methanobacteriota</taxon>
        <taxon>Stenosarchaea group</taxon>
        <taxon>Halobacteria</taxon>
        <taxon>Halobacteriales</taxon>
        <taxon>Natronomonadaceae</taxon>
        <taxon>Halocatena</taxon>
    </lineage>
</organism>
<sequence>MVPNNIYHWVGTYDRLRSIGVVVLLVISALLLAGVAVVPLLFALSAVGIASNSVVGYVVLLVEQQFVFALVTVVYAIYTDPDLIAVRRPTGWSIGWVVVGVGLLLGIAQLVSILFHYGGIMGGTNQIERFARVRPQLLLYLIPLAIVLIGPGEELLFRGAVQGRLRRSFSALPAIGLASALFGLVHVPAVVASSPVGVGSYVLTTFVLGVVLGGLYEHTDNLLVPALAHGVYNAILFGTLYVSLTGIG</sequence>
<proteinExistence type="predicted"/>
<dbReference type="PANTHER" id="PTHR36435">
    <property type="entry name" value="SLR1288 PROTEIN"/>
    <property type="match status" value="1"/>
</dbReference>
<dbReference type="GO" id="GO:0004175">
    <property type="term" value="F:endopeptidase activity"/>
    <property type="evidence" value="ECO:0007669"/>
    <property type="project" value="UniProtKB-ARBA"/>
</dbReference>
<name>A0A8T9ZZU4_9EURY</name>
<keyword evidence="1" id="KW-0812">Transmembrane</keyword>
<dbReference type="GO" id="GO:0080120">
    <property type="term" value="P:CAAX-box protein maturation"/>
    <property type="evidence" value="ECO:0007669"/>
    <property type="project" value="UniProtKB-ARBA"/>
</dbReference>
<feature type="transmembrane region" description="Helical" evidence="1">
    <location>
        <begin position="223"/>
        <end position="244"/>
    </location>
</feature>
<keyword evidence="1" id="KW-0472">Membrane</keyword>
<dbReference type="GO" id="GO:0008237">
    <property type="term" value="F:metallopeptidase activity"/>
    <property type="evidence" value="ECO:0007669"/>
    <property type="project" value="UniProtKB-KW"/>
</dbReference>
<feature type="transmembrane region" description="Helical" evidence="1">
    <location>
        <begin position="137"/>
        <end position="157"/>
    </location>
</feature>
<feature type="transmembrane region" description="Helical" evidence="1">
    <location>
        <begin position="21"/>
        <end position="42"/>
    </location>
</feature>
<dbReference type="Proteomes" id="UP000831768">
    <property type="component" value="Chromosome"/>
</dbReference>
<feature type="transmembrane region" description="Helical" evidence="1">
    <location>
        <begin position="198"/>
        <end position="216"/>
    </location>
</feature>
<keyword evidence="1" id="KW-1133">Transmembrane helix</keyword>
<feature type="transmembrane region" description="Helical" evidence="1">
    <location>
        <begin position="169"/>
        <end position="192"/>
    </location>
</feature>
<feature type="domain" description="CAAX prenyl protease 2/Lysostaphin resistance protein A-like" evidence="2">
    <location>
        <begin position="136"/>
        <end position="235"/>
    </location>
</feature>
<dbReference type="PANTHER" id="PTHR36435:SF1">
    <property type="entry name" value="CAAX AMINO TERMINAL PROTEASE FAMILY PROTEIN"/>
    <property type="match status" value="1"/>
</dbReference>
<reference evidence="3" key="1">
    <citation type="submission" date="2022-04" db="EMBL/GenBank/DDBJ databases">
        <title>Halocatena sp. nov., isolated from a salt lake.</title>
        <authorList>
            <person name="Cui H.-L."/>
        </authorList>
    </citation>
    <scope>NUCLEOTIDE SEQUENCE</scope>
    <source>
        <strain evidence="3">AD-1</strain>
    </source>
</reference>
<keyword evidence="3" id="KW-0378">Hydrolase</keyword>
<keyword evidence="3" id="KW-0645">Protease</keyword>
<dbReference type="AlphaFoldDB" id="A0A8T9ZZU4"/>